<evidence type="ECO:0000259" key="3">
    <source>
        <dbReference type="Pfam" id="PF14361"/>
    </source>
</evidence>
<dbReference type="Pfam" id="PF14361">
    <property type="entry name" value="RsbRD_N"/>
    <property type="match status" value="1"/>
</dbReference>
<dbReference type="Pfam" id="PF13556">
    <property type="entry name" value="HTH_30"/>
    <property type="match status" value="1"/>
</dbReference>
<evidence type="ECO:0000313" key="6">
    <source>
        <dbReference type="Proteomes" id="UP000293291"/>
    </source>
</evidence>
<dbReference type="InterPro" id="IPR025736">
    <property type="entry name" value="PucR_C-HTH_dom"/>
</dbReference>
<dbReference type="PANTHER" id="PTHR33744">
    <property type="entry name" value="CARBOHYDRATE DIACID REGULATOR"/>
    <property type="match status" value="1"/>
</dbReference>
<feature type="domain" description="CdaR GGDEF-like" evidence="4">
    <location>
        <begin position="186"/>
        <end position="298"/>
    </location>
</feature>
<gene>
    <name evidence="5" type="ORF">EUA07_10220</name>
</gene>
<dbReference type="InterPro" id="IPR051448">
    <property type="entry name" value="CdaR-like_regulators"/>
</dbReference>
<dbReference type="AlphaFoldDB" id="A0A4Q2SCD4"/>
<feature type="domain" description="RsbT co-antagonist protein RsbRD N-terminal" evidence="3">
    <location>
        <begin position="29"/>
        <end position="166"/>
    </location>
</feature>
<comment type="similarity">
    <text evidence="1">Belongs to the CdaR family.</text>
</comment>
<dbReference type="RefSeq" id="WP_129455058.1">
    <property type="nucleotide sequence ID" value="NZ_JACXYX010000014.1"/>
</dbReference>
<dbReference type="Proteomes" id="UP000293291">
    <property type="component" value="Unassembled WGS sequence"/>
</dbReference>
<name>A0A4Q2SCD4_9ACTN</name>
<evidence type="ECO:0000259" key="4">
    <source>
        <dbReference type="Pfam" id="PF17853"/>
    </source>
</evidence>
<accession>A0A4Q2SCD4</accession>
<proteinExistence type="inferred from homology"/>
<dbReference type="EMBL" id="SDWU01000010">
    <property type="protein sequence ID" value="RYC01925.1"/>
    <property type="molecule type" value="Genomic_DNA"/>
</dbReference>
<dbReference type="InterPro" id="IPR025751">
    <property type="entry name" value="RsbRD_N_dom"/>
</dbReference>
<organism evidence="5 6">
    <name type="scientific">Nocardioides ganghwensis</name>
    <dbReference type="NCBI Taxonomy" id="252230"/>
    <lineage>
        <taxon>Bacteria</taxon>
        <taxon>Bacillati</taxon>
        <taxon>Actinomycetota</taxon>
        <taxon>Actinomycetes</taxon>
        <taxon>Propionibacteriales</taxon>
        <taxon>Nocardioidaceae</taxon>
        <taxon>Nocardioides</taxon>
    </lineage>
</organism>
<sequence>MTDGTVALAGEARSADKLAQWVQRRESVIAHDATNSIWHQVPAYGDRADAGLRDEVEAHCRQVFAAFLASVTERRHPLRSDFPWSGQHAMRRVELGITLSDFMKAFRVGQLTLWDDILAGVNEWPSTKDAALLLVSQVMRTIEVGSTAAAEAYLEAQQYQLADSARLARDLLEDLLAGKPPTVEERQLALAQMGLADDGPLVALVATLPSKLVGAEQRARLRAALTVAGRGMVVARHHEVVALLPVGASGPARVVDGVRTAVVSLLADGILTSVGLSCVRTGFHEIPWAYEDARTAMDSLLGRPGVRAMDEMSTLDLLISSQKNARLVPPEVRAFVEEDLATGGILVETLSTYVSHDLNAKLTAMHLHVHANTIYYRLDRIAERTGCDVRRVEDLIDLLLAVRLIRAEAR</sequence>
<protein>
    <submittedName>
        <fullName evidence="5">PucR family transcriptional regulator</fullName>
    </submittedName>
</protein>
<evidence type="ECO:0000313" key="5">
    <source>
        <dbReference type="EMBL" id="RYC01925.1"/>
    </source>
</evidence>
<comment type="caution">
    <text evidence="5">The sequence shown here is derived from an EMBL/GenBank/DDBJ whole genome shotgun (WGS) entry which is preliminary data.</text>
</comment>
<keyword evidence="6" id="KW-1185">Reference proteome</keyword>
<dbReference type="InterPro" id="IPR041522">
    <property type="entry name" value="CdaR_GGDEF"/>
</dbReference>
<evidence type="ECO:0000259" key="2">
    <source>
        <dbReference type="Pfam" id="PF13556"/>
    </source>
</evidence>
<dbReference type="OrthoDB" id="3190266at2"/>
<dbReference type="Gene3D" id="1.10.10.2840">
    <property type="entry name" value="PucR C-terminal helix-turn-helix domain"/>
    <property type="match status" value="1"/>
</dbReference>
<dbReference type="Pfam" id="PF17853">
    <property type="entry name" value="GGDEF_2"/>
    <property type="match status" value="1"/>
</dbReference>
<evidence type="ECO:0000256" key="1">
    <source>
        <dbReference type="ARBA" id="ARBA00006754"/>
    </source>
</evidence>
<feature type="domain" description="PucR C-terminal helix-turn-helix" evidence="2">
    <location>
        <begin position="346"/>
        <end position="404"/>
    </location>
</feature>
<reference evidence="5 6" key="1">
    <citation type="submission" date="2019-01" db="EMBL/GenBank/DDBJ databases">
        <title>Novel species of Nocardioides.</title>
        <authorList>
            <person name="Liu Q."/>
            <person name="Xin Y.-H."/>
        </authorList>
    </citation>
    <scope>NUCLEOTIDE SEQUENCE [LARGE SCALE GENOMIC DNA]</scope>
    <source>
        <strain evidence="5 6">CGMCC 4.6875</strain>
    </source>
</reference>
<dbReference type="InterPro" id="IPR042070">
    <property type="entry name" value="PucR_C-HTH_sf"/>
</dbReference>